<dbReference type="EMBL" id="DXGF01000013">
    <property type="protein sequence ID" value="HIW82826.1"/>
    <property type="molecule type" value="Genomic_DNA"/>
</dbReference>
<feature type="domain" description="Response regulatory" evidence="4">
    <location>
        <begin position="16"/>
        <end position="133"/>
    </location>
</feature>
<sequence length="361" mass="41300">MKYLKIYSREQSLPNTLLIIDDDAVNRMILKEIFQDAYTIIEAENGREGLEMILERKNQICAVLLDVIMPVMDGMELLKELNRQKLTDTIPVFLISAEVNEHVVLEGYELGVMDVIEKPVLPHVVRRRVDSVVELFLSRRSMRNLLEYQQMELVDKEAEIVRLNMGMIEALATAIEFRSGESGEHVHRIRDITKYLLLYTSLGDGISPEAVELIGMGAVMHDVGKIAISDTILNKPGKLTPEEYEIMKTHTIQGAKILEKIPQMKNHGAFTYAHDIARHHHERWDGSGYPDGLKGDEITIWSQIVSLADVYDALVSKRVYKEAYGFEEAVRMIQDGQCGVFNPEVLDRFMEAEYEIRCLYQ</sequence>
<dbReference type="PROSITE" id="PS51832">
    <property type="entry name" value="HD_GYP"/>
    <property type="match status" value="1"/>
</dbReference>
<feature type="domain" description="HD-GYP" evidence="5">
    <location>
        <begin position="160"/>
        <end position="361"/>
    </location>
</feature>
<dbReference type="SMART" id="SM00448">
    <property type="entry name" value="REC"/>
    <property type="match status" value="1"/>
</dbReference>
<organism evidence="6 7">
    <name type="scientific">Candidatus Dorea gallistercoris</name>
    <dbReference type="NCBI Taxonomy" id="2838542"/>
    <lineage>
        <taxon>Bacteria</taxon>
        <taxon>Bacillati</taxon>
        <taxon>Bacillota</taxon>
        <taxon>Clostridia</taxon>
        <taxon>Lachnospirales</taxon>
        <taxon>Lachnospiraceae</taxon>
        <taxon>Dorea</taxon>
    </lineage>
</organism>
<reference evidence="6" key="1">
    <citation type="journal article" date="2021" name="PeerJ">
        <title>Extensive microbial diversity within the chicken gut microbiome revealed by metagenomics and culture.</title>
        <authorList>
            <person name="Gilroy R."/>
            <person name="Ravi A."/>
            <person name="Getino M."/>
            <person name="Pursley I."/>
            <person name="Horton D.L."/>
            <person name="Alikhan N.F."/>
            <person name="Baker D."/>
            <person name="Gharbi K."/>
            <person name="Hall N."/>
            <person name="Watson M."/>
            <person name="Adriaenssens E.M."/>
            <person name="Foster-Nyarko E."/>
            <person name="Jarju S."/>
            <person name="Secka A."/>
            <person name="Antonio M."/>
            <person name="Oren A."/>
            <person name="Chaudhuri R.R."/>
            <person name="La Ragione R."/>
            <person name="Hildebrand F."/>
            <person name="Pallen M.J."/>
        </authorList>
    </citation>
    <scope>NUCLEOTIDE SEQUENCE</scope>
    <source>
        <strain evidence="6">ChiSxjej1B13-11762</strain>
    </source>
</reference>
<dbReference type="Pfam" id="PF13487">
    <property type="entry name" value="HD_5"/>
    <property type="match status" value="1"/>
</dbReference>
<evidence type="ECO:0000256" key="2">
    <source>
        <dbReference type="ARBA" id="ARBA00024867"/>
    </source>
</evidence>
<dbReference type="CDD" id="cd00156">
    <property type="entry name" value="REC"/>
    <property type="match status" value="1"/>
</dbReference>
<keyword evidence="3" id="KW-0597">Phosphoprotein</keyword>
<comment type="function">
    <text evidence="2">May play the central regulatory role in sporulation. It may be an element of the effector pathway responsible for the activation of sporulation genes in response to nutritional stress. Spo0A may act in concert with spo0H (a sigma factor) to control the expression of some genes that are critical to the sporulation process.</text>
</comment>
<evidence type="ECO:0000256" key="1">
    <source>
        <dbReference type="ARBA" id="ARBA00018672"/>
    </source>
</evidence>
<dbReference type="GO" id="GO:0000160">
    <property type="term" value="P:phosphorelay signal transduction system"/>
    <property type="evidence" value="ECO:0007669"/>
    <property type="project" value="InterPro"/>
</dbReference>
<dbReference type="InterPro" id="IPR001789">
    <property type="entry name" value="Sig_transdc_resp-reg_receiver"/>
</dbReference>
<dbReference type="Gene3D" id="1.10.3210.10">
    <property type="entry name" value="Hypothetical protein af1432"/>
    <property type="match status" value="1"/>
</dbReference>
<dbReference type="PROSITE" id="PS50110">
    <property type="entry name" value="RESPONSE_REGULATORY"/>
    <property type="match status" value="1"/>
</dbReference>
<dbReference type="SUPFAM" id="SSF109604">
    <property type="entry name" value="HD-domain/PDEase-like"/>
    <property type="match status" value="1"/>
</dbReference>
<proteinExistence type="predicted"/>
<dbReference type="SUPFAM" id="SSF52172">
    <property type="entry name" value="CheY-like"/>
    <property type="match status" value="1"/>
</dbReference>
<evidence type="ECO:0000259" key="5">
    <source>
        <dbReference type="PROSITE" id="PS51832"/>
    </source>
</evidence>
<dbReference type="Gene3D" id="3.40.50.2300">
    <property type="match status" value="1"/>
</dbReference>
<protein>
    <recommendedName>
        <fullName evidence="1">Stage 0 sporulation protein A homolog</fullName>
    </recommendedName>
</protein>
<dbReference type="Pfam" id="PF00072">
    <property type="entry name" value="Response_reg"/>
    <property type="match status" value="1"/>
</dbReference>
<comment type="caution">
    <text evidence="6">The sequence shown here is derived from an EMBL/GenBank/DDBJ whole genome shotgun (WGS) entry which is preliminary data.</text>
</comment>
<name>A0A9D1RA65_9FIRM</name>
<dbReference type="PANTHER" id="PTHR45228:SF4">
    <property type="entry name" value="LIPOPROTEIN"/>
    <property type="match status" value="1"/>
</dbReference>
<dbReference type="SMART" id="SM00471">
    <property type="entry name" value="HDc"/>
    <property type="match status" value="1"/>
</dbReference>
<evidence type="ECO:0000259" key="4">
    <source>
        <dbReference type="PROSITE" id="PS50110"/>
    </source>
</evidence>
<dbReference type="InterPro" id="IPR037522">
    <property type="entry name" value="HD_GYP_dom"/>
</dbReference>
<feature type="modified residue" description="4-aspartylphosphate" evidence="3">
    <location>
        <position position="66"/>
    </location>
</feature>
<evidence type="ECO:0000313" key="7">
    <source>
        <dbReference type="Proteomes" id="UP000824263"/>
    </source>
</evidence>
<dbReference type="CDD" id="cd00077">
    <property type="entry name" value="HDc"/>
    <property type="match status" value="1"/>
</dbReference>
<dbReference type="AlphaFoldDB" id="A0A9D1RA65"/>
<accession>A0A9D1RA65</accession>
<dbReference type="InterPro" id="IPR003607">
    <property type="entry name" value="HD/PDEase_dom"/>
</dbReference>
<reference evidence="6" key="2">
    <citation type="submission" date="2021-04" db="EMBL/GenBank/DDBJ databases">
        <authorList>
            <person name="Gilroy R."/>
        </authorList>
    </citation>
    <scope>NUCLEOTIDE SEQUENCE</scope>
    <source>
        <strain evidence="6">ChiSxjej1B13-11762</strain>
    </source>
</reference>
<dbReference type="InterPro" id="IPR011006">
    <property type="entry name" value="CheY-like_superfamily"/>
</dbReference>
<evidence type="ECO:0000313" key="6">
    <source>
        <dbReference type="EMBL" id="HIW82826.1"/>
    </source>
</evidence>
<evidence type="ECO:0000256" key="3">
    <source>
        <dbReference type="PROSITE-ProRule" id="PRU00169"/>
    </source>
</evidence>
<dbReference type="PANTHER" id="PTHR45228">
    <property type="entry name" value="CYCLIC DI-GMP PHOSPHODIESTERASE TM_0186-RELATED"/>
    <property type="match status" value="1"/>
</dbReference>
<dbReference type="InterPro" id="IPR052020">
    <property type="entry name" value="Cyclic_di-GMP/3'3'-cGAMP_PDE"/>
</dbReference>
<dbReference type="Proteomes" id="UP000824263">
    <property type="component" value="Unassembled WGS sequence"/>
</dbReference>
<gene>
    <name evidence="6" type="ORF">H9873_00655</name>
</gene>